<dbReference type="InterPro" id="IPR014755">
    <property type="entry name" value="Cu-Rt/internalin_Ig-like"/>
</dbReference>
<dbReference type="EMBL" id="CP027777">
    <property type="protein sequence ID" value="AVQ38950.1"/>
    <property type="molecule type" value="Genomic_DNA"/>
</dbReference>
<protein>
    <recommendedName>
        <fullName evidence="2">SbsA Ig-like domain-containing protein</fullName>
    </recommendedName>
</protein>
<dbReference type="InterPro" id="IPR032812">
    <property type="entry name" value="SbsA_Ig"/>
</dbReference>
<proteinExistence type="predicted"/>
<dbReference type="Pfam" id="PF13205">
    <property type="entry name" value="Big_5"/>
    <property type="match status" value="1"/>
</dbReference>
<organism evidence="3 4">
    <name type="scientific">Clostridium botulinum</name>
    <dbReference type="NCBI Taxonomy" id="1491"/>
    <lineage>
        <taxon>Bacteria</taxon>
        <taxon>Bacillati</taxon>
        <taxon>Bacillota</taxon>
        <taxon>Clostridia</taxon>
        <taxon>Eubacteriales</taxon>
        <taxon>Clostridiaceae</taxon>
        <taxon>Clostridium</taxon>
    </lineage>
</organism>
<gene>
    <name evidence="3" type="ORF">C7M56_09735</name>
</gene>
<keyword evidence="1" id="KW-0732">Signal</keyword>
<sequence length="165" mass="18440">MTKDLKKGYHNIKRLGFNSNMMGKPIVKDNIRVRVCEQNIFPTVSNVPVNKTFTVNFNRPVKIDSSTKNFVKVLDTNGKEVPISISLGSNPNYLEVHAPSNNYLPNCNYTLQVSPGLKATDGKELFMSVTMDFNTNNSLGNSSRSLLSRSIHTLDKTPDLTLNFD</sequence>
<evidence type="ECO:0000259" key="2">
    <source>
        <dbReference type="Pfam" id="PF13205"/>
    </source>
</evidence>
<dbReference type="AlphaFoldDB" id="A0ABC8CTH1"/>
<feature type="domain" description="SbsA Ig-like" evidence="2">
    <location>
        <begin position="44"/>
        <end position="135"/>
    </location>
</feature>
<evidence type="ECO:0000313" key="4">
    <source>
        <dbReference type="Proteomes" id="UP000240615"/>
    </source>
</evidence>
<reference evidence="3 4" key="1">
    <citation type="submission" date="2018-01" db="EMBL/GenBank/DDBJ databases">
        <title>Genetic Diversity of Clostridium botulinum in seafood.</title>
        <authorList>
            <person name="Athira V."/>
            <person name="Arun Jyothi P.V."/>
            <person name="Lalitha K.V."/>
            <person name="Joseph T.C."/>
        </authorList>
    </citation>
    <scope>NUCLEOTIDE SEQUENCE [LARGE SCALE GENOMIC DNA]</scope>
    <source>
        <strain evidence="3 4">Mfbjulcb8</strain>
    </source>
</reference>
<dbReference type="Proteomes" id="UP000240615">
    <property type="component" value="Chromosome"/>
</dbReference>
<dbReference type="Gene3D" id="2.60.40.1220">
    <property type="match status" value="1"/>
</dbReference>
<dbReference type="RefSeq" id="WP_159035054.1">
    <property type="nucleotide sequence ID" value="NZ_CP027777.1"/>
</dbReference>
<accession>A0ABC8CTH1</accession>
<evidence type="ECO:0000313" key="3">
    <source>
        <dbReference type="EMBL" id="AVQ38950.1"/>
    </source>
</evidence>
<evidence type="ECO:0000256" key="1">
    <source>
        <dbReference type="ARBA" id="ARBA00022729"/>
    </source>
</evidence>
<name>A0ABC8CTH1_CLOBO</name>